<dbReference type="PANTHER" id="PTHR31558">
    <property type="entry name" value="CW14 PROTEIN"/>
    <property type="match status" value="1"/>
</dbReference>
<evidence type="ECO:0000256" key="1">
    <source>
        <dbReference type="SAM" id="MobiDB-lite"/>
    </source>
</evidence>
<sequence>MTYATAQGDVCRLTLAPLNPPPDTHSNPQPSEWNKRRLSNMGSKFTRLVMPSCYPKKSFNFKDTKVNLEEAVFYEDNDSLWTASDEDGDFHTPRMNGVSPASSLRIKEEANTKKSKTSYTCNLTSWEAKDGKRLLNPPVVHGEVNTGTNEKLGFCPGSNFRLRVGPDYPNNGKKAPSGPAMYNLRAVDMVETKRKVSHISRFFDRSKTKLDEKEDVLKGDIINGIPRFFVVTYMLPSYKPSMSLFNAAVTDGPGFTVIFLFVLSKKWLEAEMACGKPSGAARVLRRYCELDCDIEDKKRGPNLWKNIVSVVNYQDLGLSFYLNNYIRKYNAKPWLSRSPDMHNFKGKDYYEVDIDIHVYNYFGLRLMYELQPYVPKLVCDVGFTVQCEDDDEMPEVVLGCGRLSYISYEHDCLKVDWDKYNAPEAPHEEYKSQS</sequence>
<name>A0A7S0D696_9EUKA</name>
<evidence type="ECO:0000313" key="3">
    <source>
        <dbReference type="EMBL" id="CAD8445038.1"/>
    </source>
</evidence>
<organism evidence="3">
    <name type="scientific">Amorphochlora amoebiformis</name>
    <dbReference type="NCBI Taxonomy" id="1561963"/>
    <lineage>
        <taxon>Eukaryota</taxon>
        <taxon>Sar</taxon>
        <taxon>Rhizaria</taxon>
        <taxon>Cercozoa</taxon>
        <taxon>Chlorarachniophyceae</taxon>
        <taxon>Amorphochlora</taxon>
    </lineage>
</organism>
<dbReference type="InterPro" id="IPR009769">
    <property type="entry name" value="EDR2_C"/>
</dbReference>
<gene>
    <name evidence="3" type="ORF">LAMO00422_LOCUS7971</name>
</gene>
<proteinExistence type="predicted"/>
<accession>A0A7S0D696</accession>
<dbReference type="Pfam" id="PF07059">
    <property type="entry name" value="EDR2_C"/>
    <property type="match status" value="1"/>
</dbReference>
<feature type="region of interest" description="Disordered" evidence="1">
    <location>
        <begin position="15"/>
        <end position="36"/>
    </location>
</feature>
<reference evidence="3" key="1">
    <citation type="submission" date="2021-01" db="EMBL/GenBank/DDBJ databases">
        <authorList>
            <person name="Corre E."/>
            <person name="Pelletier E."/>
            <person name="Niang G."/>
            <person name="Scheremetjew M."/>
            <person name="Finn R."/>
            <person name="Kale V."/>
            <person name="Holt S."/>
            <person name="Cochrane G."/>
            <person name="Meng A."/>
            <person name="Brown T."/>
            <person name="Cohen L."/>
        </authorList>
    </citation>
    <scope>NUCLEOTIDE SEQUENCE</scope>
    <source>
        <strain evidence="3">CCMP2058</strain>
    </source>
</reference>
<protein>
    <recommendedName>
        <fullName evidence="2">Protein ENHANCED DISEASE RESISTANCE 2 C-terminal domain-containing protein</fullName>
    </recommendedName>
</protein>
<dbReference type="AlphaFoldDB" id="A0A7S0D696"/>
<dbReference type="PANTHER" id="PTHR31558:SF3">
    <property type="entry name" value="CW14 PROTEIN"/>
    <property type="match status" value="1"/>
</dbReference>
<evidence type="ECO:0000259" key="2">
    <source>
        <dbReference type="Pfam" id="PF07059"/>
    </source>
</evidence>
<feature type="domain" description="Protein ENHANCED DISEASE RESISTANCE 2 C-terminal" evidence="2">
    <location>
        <begin position="156"/>
        <end position="406"/>
    </location>
</feature>
<dbReference type="EMBL" id="HBEM01011411">
    <property type="protein sequence ID" value="CAD8445038.1"/>
    <property type="molecule type" value="Transcribed_RNA"/>
</dbReference>